<evidence type="ECO:0000313" key="1">
    <source>
        <dbReference type="EMBL" id="KAK0166654.1"/>
    </source>
</evidence>
<dbReference type="AlphaFoldDB" id="A0AA39FC33"/>
<comment type="caution">
    <text evidence="1">The sequence shown here is derived from an EMBL/GenBank/DDBJ whole genome shotgun (WGS) entry which is preliminary data.</text>
</comment>
<proteinExistence type="predicted"/>
<accession>A0AA39FC33</accession>
<dbReference type="Proteomes" id="UP001168972">
    <property type="component" value="Unassembled WGS sequence"/>
</dbReference>
<name>A0AA39FC33_MICHY</name>
<sequence length="79" mass="8735">MPPDSTIFIIVIVSAANQEKANGRMETGCFNFESALKIDWPRQQFGADCFEAAATIPAQSLMERKHYFSGFAISESVLC</sequence>
<reference evidence="1" key="2">
    <citation type="submission" date="2023-03" db="EMBL/GenBank/DDBJ databases">
        <authorList>
            <person name="Inwood S.N."/>
            <person name="Skelly J.G."/>
            <person name="Guhlin J."/>
            <person name="Harrop T.W.R."/>
            <person name="Goldson S.G."/>
            <person name="Dearden P.K."/>
        </authorList>
    </citation>
    <scope>NUCLEOTIDE SEQUENCE</scope>
    <source>
        <strain evidence="1">Lincoln</strain>
        <tissue evidence="1">Whole body</tissue>
    </source>
</reference>
<protein>
    <submittedName>
        <fullName evidence="1">Uncharacterized protein</fullName>
    </submittedName>
</protein>
<gene>
    <name evidence="1" type="ORF">PV327_004146</name>
</gene>
<keyword evidence="2" id="KW-1185">Reference proteome</keyword>
<evidence type="ECO:0000313" key="2">
    <source>
        <dbReference type="Proteomes" id="UP001168972"/>
    </source>
</evidence>
<dbReference type="EMBL" id="JAQQBR010001832">
    <property type="protein sequence ID" value="KAK0166654.1"/>
    <property type="molecule type" value="Genomic_DNA"/>
</dbReference>
<reference evidence="1" key="1">
    <citation type="journal article" date="2023" name="bioRxiv">
        <title>Scaffold-level genome assemblies of two parasitoid biocontrol wasps reveal the parthenogenesis mechanism and an associated novel virus.</title>
        <authorList>
            <person name="Inwood S."/>
            <person name="Skelly J."/>
            <person name="Guhlin J."/>
            <person name="Harrop T."/>
            <person name="Goldson S."/>
            <person name="Dearden P."/>
        </authorList>
    </citation>
    <scope>NUCLEOTIDE SEQUENCE</scope>
    <source>
        <strain evidence="1">Lincoln</strain>
        <tissue evidence="1">Whole body</tissue>
    </source>
</reference>
<organism evidence="1 2">
    <name type="scientific">Microctonus hyperodae</name>
    <name type="common">Parasitoid wasp</name>
    <dbReference type="NCBI Taxonomy" id="165561"/>
    <lineage>
        <taxon>Eukaryota</taxon>
        <taxon>Metazoa</taxon>
        <taxon>Ecdysozoa</taxon>
        <taxon>Arthropoda</taxon>
        <taxon>Hexapoda</taxon>
        <taxon>Insecta</taxon>
        <taxon>Pterygota</taxon>
        <taxon>Neoptera</taxon>
        <taxon>Endopterygota</taxon>
        <taxon>Hymenoptera</taxon>
        <taxon>Apocrita</taxon>
        <taxon>Ichneumonoidea</taxon>
        <taxon>Braconidae</taxon>
        <taxon>Euphorinae</taxon>
        <taxon>Microctonus</taxon>
    </lineage>
</organism>